<protein>
    <submittedName>
        <fullName evidence="5">NADH dehydrogenase</fullName>
    </submittedName>
</protein>
<organism evidence="5 6">
    <name type="scientific">Brachyspira pilosicoli P43/6/78</name>
    <dbReference type="NCBI Taxonomy" id="1042417"/>
    <lineage>
        <taxon>Bacteria</taxon>
        <taxon>Pseudomonadati</taxon>
        <taxon>Spirochaetota</taxon>
        <taxon>Spirochaetia</taxon>
        <taxon>Brachyspirales</taxon>
        <taxon>Brachyspiraceae</taxon>
        <taxon>Brachyspira</taxon>
    </lineage>
</organism>
<keyword evidence="1" id="KW-0479">Metal-binding</keyword>
<dbReference type="PANTHER" id="PTHR43578">
    <property type="entry name" value="NADH-QUINONE OXIDOREDUCTASE SUBUNIT F"/>
    <property type="match status" value="1"/>
</dbReference>
<keyword evidence="3" id="KW-0411">Iron-sulfur</keyword>
<dbReference type="SUPFAM" id="SSF142019">
    <property type="entry name" value="Nqo1 FMN-binding domain-like"/>
    <property type="match status" value="1"/>
</dbReference>
<evidence type="ECO:0000259" key="4">
    <source>
        <dbReference type="Pfam" id="PF10589"/>
    </source>
</evidence>
<reference evidence="5 6" key="1">
    <citation type="journal article" date="2013" name="Genome Announc.">
        <title>Complete Genome Sequence of the Porcine Strain Brachyspira pilosicoli P43/6/78(T.).</title>
        <authorList>
            <person name="Lin C."/>
            <person name="den Bakker H.C."/>
            <person name="Suzuki H."/>
            <person name="Lefebure T."/>
            <person name="Ponnala L."/>
            <person name="Sun Q."/>
            <person name="Stanhope M.J."/>
            <person name="Wiedmann M."/>
            <person name="Duhamel G.E."/>
        </authorList>
    </citation>
    <scope>NUCLEOTIDE SEQUENCE [LARGE SCALE GENOMIC DNA]</scope>
    <source>
        <strain evidence="5 6">P43/6/78</strain>
    </source>
</reference>
<dbReference type="Gene3D" id="3.40.50.11540">
    <property type="entry name" value="NADH-ubiquinone oxidoreductase 51kDa subunit"/>
    <property type="match status" value="1"/>
</dbReference>
<dbReference type="KEGG" id="bpip:BPP43_06725"/>
<dbReference type="GO" id="GO:0046872">
    <property type="term" value="F:metal ion binding"/>
    <property type="evidence" value="ECO:0007669"/>
    <property type="project" value="UniProtKB-KW"/>
</dbReference>
<dbReference type="InterPro" id="IPR019575">
    <property type="entry name" value="Nuop51_4Fe4S-bd"/>
</dbReference>
<accession>A0A3B6VKY8</accession>
<feature type="domain" description="NADH-ubiquinone oxidoreductase 51kDa subunit iron-sulphur binding" evidence="4">
    <location>
        <begin position="282"/>
        <end position="362"/>
    </location>
</feature>
<proteinExistence type="predicted"/>
<name>A0A3B6VKY8_BRAPL</name>
<keyword evidence="6" id="KW-1185">Reference proteome</keyword>
<dbReference type="InterPro" id="IPR037207">
    <property type="entry name" value="Nuop51_4Fe4S-bd_sf"/>
</dbReference>
<dbReference type="Proteomes" id="UP000010793">
    <property type="component" value="Chromosome"/>
</dbReference>
<dbReference type="Pfam" id="PF10589">
    <property type="entry name" value="NADH_4Fe-4S"/>
    <property type="match status" value="1"/>
</dbReference>
<evidence type="ECO:0000256" key="1">
    <source>
        <dbReference type="ARBA" id="ARBA00022723"/>
    </source>
</evidence>
<dbReference type="InterPro" id="IPR037225">
    <property type="entry name" value="Nuo51_FMN-bd_sf"/>
</dbReference>
<evidence type="ECO:0000313" key="5">
    <source>
        <dbReference type="EMBL" id="AGA66581.1"/>
    </source>
</evidence>
<keyword evidence="2" id="KW-0408">Iron</keyword>
<sequence>MKKFILYNDYATKNIKDYKDNFGDYLHTTINEYDTLLECLKIANIFTRDVYKKSLYNILSSKNNDNQSLIINAYSFGYLVFKDKFFIDNNPHLILDSAILIAKILNIKNIDILIRSYYNKETLINAIVEAEDLYKIESEININIYDENNFRENINIYFIERQKYALDLETVIQFGYFAHMGLENFSKYGNENHKGTCLISFSGDIPNVNLHEFQFGSSFNEIIKASGYISYNNDIKCVFTNGFLNAPTTLESLSSKSLSYDEINIGNGGICFIAENRCMLRVVMKIIQFAKSISCTNCMPCNYGFNLCEYYLNKIILGKSNSNDYKNLVNAVEMIIKGSSCIYIYNIAKCIIETIKMFEYEFIYALEKKITLYSFINK</sequence>
<dbReference type="SUPFAM" id="SSF140490">
    <property type="entry name" value="Nqo1C-terminal domain-like"/>
    <property type="match status" value="1"/>
</dbReference>
<evidence type="ECO:0000256" key="3">
    <source>
        <dbReference type="ARBA" id="ARBA00023014"/>
    </source>
</evidence>
<dbReference type="EMBL" id="CP002873">
    <property type="protein sequence ID" value="AGA66581.1"/>
    <property type="molecule type" value="Genomic_DNA"/>
</dbReference>
<dbReference type="AlphaFoldDB" id="A0A3B6VKY8"/>
<dbReference type="PANTHER" id="PTHR43578:SF3">
    <property type="entry name" value="NADH-QUINONE OXIDOREDUCTASE SUBUNIT F"/>
    <property type="match status" value="1"/>
</dbReference>
<dbReference type="Gene3D" id="1.20.1440.230">
    <property type="entry name" value="NADH-ubiquinone oxidoreductase 51kDa subunit, iron-sulphur binding domain"/>
    <property type="match status" value="1"/>
</dbReference>
<dbReference type="Gene3D" id="3.10.20.600">
    <property type="match status" value="1"/>
</dbReference>
<dbReference type="GO" id="GO:0051539">
    <property type="term" value="F:4 iron, 4 sulfur cluster binding"/>
    <property type="evidence" value="ECO:0007669"/>
    <property type="project" value="InterPro"/>
</dbReference>
<dbReference type="RefSeq" id="WP_015274490.1">
    <property type="nucleotide sequence ID" value="NC_019908.1"/>
</dbReference>
<evidence type="ECO:0000313" key="6">
    <source>
        <dbReference type="Proteomes" id="UP000010793"/>
    </source>
</evidence>
<evidence type="ECO:0000256" key="2">
    <source>
        <dbReference type="ARBA" id="ARBA00023004"/>
    </source>
</evidence>
<gene>
    <name evidence="5" type="ORF">BPP43_06725</name>
</gene>